<feature type="transmembrane region" description="Helical" evidence="1">
    <location>
        <begin position="18"/>
        <end position="38"/>
    </location>
</feature>
<dbReference type="RefSeq" id="WP_123047498.1">
    <property type="nucleotide sequence ID" value="NZ_PTJO01000003.1"/>
</dbReference>
<gene>
    <name evidence="2" type="ORF">C5L39_03590</name>
</gene>
<dbReference type="OrthoDB" id="4419515at2"/>
<name>A0A3M8KAA0_9CORY</name>
<evidence type="ECO:0000313" key="2">
    <source>
        <dbReference type="EMBL" id="RNE49452.1"/>
    </source>
</evidence>
<comment type="caution">
    <text evidence="2">The sequence shown here is derived from an EMBL/GenBank/DDBJ whole genome shotgun (WGS) entry which is preliminary data.</text>
</comment>
<dbReference type="Proteomes" id="UP000266975">
    <property type="component" value="Unassembled WGS sequence"/>
</dbReference>
<evidence type="ECO:0000313" key="3">
    <source>
        <dbReference type="Proteomes" id="UP000266975"/>
    </source>
</evidence>
<keyword evidence="1" id="KW-0812">Transmembrane</keyword>
<organism evidence="2 3">
    <name type="scientific">Corynebacterium alimapuense</name>
    <dbReference type="NCBI Taxonomy" id="1576874"/>
    <lineage>
        <taxon>Bacteria</taxon>
        <taxon>Bacillati</taxon>
        <taxon>Actinomycetota</taxon>
        <taxon>Actinomycetes</taxon>
        <taxon>Mycobacteriales</taxon>
        <taxon>Corynebacteriaceae</taxon>
        <taxon>Corynebacterium</taxon>
    </lineage>
</organism>
<keyword evidence="3" id="KW-1185">Reference proteome</keyword>
<dbReference type="EMBL" id="PTJO01000003">
    <property type="protein sequence ID" value="RNE49452.1"/>
    <property type="molecule type" value="Genomic_DNA"/>
</dbReference>
<keyword evidence="1" id="KW-1133">Transmembrane helix</keyword>
<accession>A0A3M8KAA0</accession>
<reference evidence="2 3" key="1">
    <citation type="submission" date="2018-02" db="EMBL/GenBank/DDBJ databases">
        <title>Corynebacterium alimpuense sp. nov., a marine obligate actinomycete isolated from sediments of Valparaiso bay, Chile.</title>
        <authorList>
            <person name="Claverias F."/>
            <person name="Gonzales-Siles L."/>
            <person name="Salva-Serra F."/>
            <person name="Inganaes E."/>
            <person name="Molin K."/>
            <person name="Cumsille A."/>
            <person name="Undabarrena A."/>
            <person name="Couve E."/>
            <person name="Moore E.R.B."/>
            <person name="Gomila M."/>
            <person name="Camara B."/>
        </authorList>
    </citation>
    <scope>NUCLEOTIDE SEQUENCE [LARGE SCALE GENOMIC DNA]</scope>
    <source>
        <strain evidence="2 3">CCUG 69366</strain>
    </source>
</reference>
<proteinExistence type="predicted"/>
<evidence type="ECO:0000256" key="1">
    <source>
        <dbReference type="SAM" id="Phobius"/>
    </source>
</evidence>
<feature type="transmembrane region" description="Helical" evidence="1">
    <location>
        <begin position="45"/>
        <end position="65"/>
    </location>
</feature>
<keyword evidence="1" id="KW-0472">Membrane</keyword>
<sequence length="69" mass="7121">MEIIDTVAAASSSSGEPWLVYLQFIVAGLLVGGTWSAYQAGNKILTIILALCAASAFAGAVFWMAGVLN</sequence>
<dbReference type="AlphaFoldDB" id="A0A3M8KAA0"/>
<protein>
    <submittedName>
        <fullName evidence="2">Uncharacterized protein</fullName>
    </submittedName>
</protein>